<dbReference type="AlphaFoldDB" id="A0AAV4WRZ2"/>
<protein>
    <submittedName>
        <fullName evidence="1">Uncharacterized protein</fullName>
    </submittedName>
</protein>
<name>A0AAV4WRZ2_CAEEX</name>
<dbReference type="EMBL" id="BPLR01016499">
    <property type="protein sequence ID" value="GIY84303.1"/>
    <property type="molecule type" value="Genomic_DNA"/>
</dbReference>
<dbReference type="Proteomes" id="UP001054945">
    <property type="component" value="Unassembled WGS sequence"/>
</dbReference>
<keyword evidence="2" id="KW-1185">Reference proteome</keyword>
<organism evidence="1 2">
    <name type="scientific">Caerostris extrusa</name>
    <name type="common">Bark spider</name>
    <name type="synonym">Caerostris bankana</name>
    <dbReference type="NCBI Taxonomy" id="172846"/>
    <lineage>
        <taxon>Eukaryota</taxon>
        <taxon>Metazoa</taxon>
        <taxon>Ecdysozoa</taxon>
        <taxon>Arthropoda</taxon>
        <taxon>Chelicerata</taxon>
        <taxon>Arachnida</taxon>
        <taxon>Araneae</taxon>
        <taxon>Araneomorphae</taxon>
        <taxon>Entelegynae</taxon>
        <taxon>Araneoidea</taxon>
        <taxon>Araneidae</taxon>
        <taxon>Caerostris</taxon>
    </lineage>
</organism>
<comment type="caution">
    <text evidence="1">The sequence shown here is derived from an EMBL/GenBank/DDBJ whole genome shotgun (WGS) entry which is preliminary data.</text>
</comment>
<gene>
    <name evidence="1" type="ORF">CEXT_562971</name>
</gene>
<proteinExistence type="predicted"/>
<evidence type="ECO:0000313" key="2">
    <source>
        <dbReference type="Proteomes" id="UP001054945"/>
    </source>
</evidence>
<accession>A0AAV4WRZ2</accession>
<evidence type="ECO:0000313" key="1">
    <source>
        <dbReference type="EMBL" id="GIY84303.1"/>
    </source>
</evidence>
<reference evidence="1 2" key="1">
    <citation type="submission" date="2021-06" db="EMBL/GenBank/DDBJ databases">
        <title>Caerostris extrusa draft genome.</title>
        <authorList>
            <person name="Kono N."/>
            <person name="Arakawa K."/>
        </authorList>
    </citation>
    <scope>NUCLEOTIDE SEQUENCE [LARGE SCALE GENOMIC DNA]</scope>
</reference>
<sequence length="79" mass="8207">MLGQPAETSARIINYLSPDASGPSKSGGGFVKVDSFILSERQSGCLRGVPLISGKFEGGRAISDAMFCHEGVASGKFVE</sequence>